<gene>
    <name evidence="1" type="ORF">NCAV_1063</name>
</gene>
<proteinExistence type="predicted"/>
<dbReference type="KEGG" id="ncv:NCAV_1063"/>
<evidence type="ECO:0000313" key="1">
    <source>
        <dbReference type="EMBL" id="SPC34240.1"/>
    </source>
</evidence>
<protein>
    <submittedName>
        <fullName evidence="1">Uncharacterized protein</fullName>
    </submittedName>
</protein>
<name>A0A2K5ARF6_9ARCH</name>
<reference evidence="2" key="1">
    <citation type="submission" date="2018-01" db="EMBL/GenBank/DDBJ databases">
        <authorList>
            <person name="Kerou L M."/>
        </authorList>
    </citation>
    <scope>NUCLEOTIDE SEQUENCE [LARGE SCALE GENOMIC DNA]</scope>
    <source>
        <strain evidence="2">SCU2</strain>
    </source>
</reference>
<sequence length="24" mass="2695">MLIGSQNFDSAFESNYSRIESSLV</sequence>
<evidence type="ECO:0000313" key="2">
    <source>
        <dbReference type="Proteomes" id="UP000236248"/>
    </source>
</evidence>
<dbReference type="Proteomes" id="UP000236248">
    <property type="component" value="Chromosome NCAV"/>
</dbReference>
<keyword evidence="2" id="KW-1185">Reference proteome</keyword>
<accession>A0A2K5ARF6</accession>
<organism evidence="1 2">
    <name type="scientific">Candidatus Nitrosocaldus cavascurensis</name>
    <dbReference type="NCBI Taxonomy" id="2058097"/>
    <lineage>
        <taxon>Archaea</taxon>
        <taxon>Nitrososphaerota</taxon>
        <taxon>Nitrososphaeria</taxon>
        <taxon>Candidatus Nitrosocaldales</taxon>
        <taxon>Candidatus Nitrosocaldaceae</taxon>
        <taxon>Candidatus Nitrosocaldus</taxon>
    </lineage>
</organism>
<dbReference type="AlphaFoldDB" id="A0A2K5ARF6"/>
<dbReference type="EMBL" id="LT981265">
    <property type="protein sequence ID" value="SPC34240.1"/>
    <property type="molecule type" value="Genomic_DNA"/>
</dbReference>